<reference evidence="2 3" key="1">
    <citation type="submission" date="2015-11" db="EMBL/GenBank/DDBJ databases">
        <title>Expanding the genomic diversity of Burkholderia species for the development of highly accurate diagnostics.</title>
        <authorList>
            <person name="Sahl J."/>
            <person name="Keim P."/>
            <person name="Wagner D."/>
        </authorList>
    </citation>
    <scope>NUCLEOTIDE SEQUENCE [LARGE SCALE GENOMIC DNA]</scope>
    <source>
        <strain evidence="2 3">MSMB368WGS</strain>
    </source>
</reference>
<dbReference type="InterPro" id="IPR027417">
    <property type="entry name" value="P-loop_NTPase"/>
</dbReference>
<dbReference type="AlphaFoldDB" id="A0A132EJF9"/>
<dbReference type="SUPFAM" id="SSF52540">
    <property type="entry name" value="P-loop containing nucleoside triphosphate hydrolases"/>
    <property type="match status" value="1"/>
</dbReference>
<accession>A0A132EJF9</accession>
<dbReference type="GO" id="GO:0016887">
    <property type="term" value="F:ATP hydrolysis activity"/>
    <property type="evidence" value="ECO:0007669"/>
    <property type="project" value="InterPro"/>
</dbReference>
<feature type="domain" description="ATPase dynein-related AAA" evidence="1">
    <location>
        <begin position="249"/>
        <end position="335"/>
    </location>
</feature>
<sequence length="467" mass="53087">MAICDGKVDSDRKTLMNRYEELRSEGRISFVTFHQSYGYEDFVEGLRPEVAKDGGVSYEIRPGLFRKVADAAKRNTVVRTGLQGTPLAERKIYKMSLGAAGSVKGNAIFQACIENGYVLLGWGEDIDFTDCETESDIRKRVQDERPHDERVASHTRFVNAFKNEVKSGDIIIVSKGNSAFRAIGEVTGEYEYLETAVAGQHQMRNVRWLAVFEKEHNVDEIYDRLFTMQTLYRLNSSFLKAGALTELLTAQQKAVNLPFVLIIDEINRANISKVFGELITLLEPDKREGASNAVTVKLPYSGQDFSVPPNLHVIGTMNTADRSIALLDTALRRRFEFEELQPDYLKLKAIEVSGVNLGEMLAALNERVEFLYDRDHTIGHAYLLSVHNLSDLDRAFRRKIIPLLQEYFYEDWAKVMLVLNDTAGRFIQADTWIPKGLSDGIEGLEARTRYRVNPKPFELQSYLNIYR</sequence>
<comment type="caution">
    <text evidence="2">The sequence shown here is derived from an EMBL/GenBank/DDBJ whole genome shotgun (WGS) entry which is preliminary data.</text>
</comment>
<evidence type="ECO:0000313" key="3">
    <source>
        <dbReference type="Proteomes" id="UP000062912"/>
    </source>
</evidence>
<evidence type="ECO:0000259" key="1">
    <source>
        <dbReference type="Pfam" id="PF07728"/>
    </source>
</evidence>
<dbReference type="Pfam" id="PF07728">
    <property type="entry name" value="AAA_5"/>
    <property type="match status" value="1"/>
</dbReference>
<evidence type="ECO:0000313" key="2">
    <source>
        <dbReference type="EMBL" id="KWF30944.1"/>
    </source>
</evidence>
<proteinExistence type="predicted"/>
<dbReference type="PANTHER" id="PTHR37291">
    <property type="entry name" value="5-METHYLCYTOSINE-SPECIFIC RESTRICTION ENZYME B"/>
    <property type="match status" value="1"/>
</dbReference>
<dbReference type="InterPro" id="IPR052934">
    <property type="entry name" value="Methyl-DNA_Rec/Restrict_Enz"/>
</dbReference>
<dbReference type="GO" id="GO:0005524">
    <property type="term" value="F:ATP binding"/>
    <property type="evidence" value="ECO:0007669"/>
    <property type="project" value="InterPro"/>
</dbReference>
<dbReference type="InterPro" id="IPR011704">
    <property type="entry name" value="ATPase_dyneun-rel_AAA"/>
</dbReference>
<dbReference type="PANTHER" id="PTHR37291:SF1">
    <property type="entry name" value="TYPE IV METHYL-DIRECTED RESTRICTION ENZYME ECOKMCRB SUBUNIT"/>
    <property type="match status" value="1"/>
</dbReference>
<organism evidence="2 3">
    <name type="scientific">Burkholderia pseudomultivorans</name>
    <dbReference type="NCBI Taxonomy" id="1207504"/>
    <lineage>
        <taxon>Bacteria</taxon>
        <taxon>Pseudomonadati</taxon>
        <taxon>Pseudomonadota</taxon>
        <taxon>Betaproteobacteria</taxon>
        <taxon>Burkholderiales</taxon>
        <taxon>Burkholderiaceae</taxon>
        <taxon>Burkholderia</taxon>
        <taxon>Burkholderia cepacia complex</taxon>
    </lineage>
</organism>
<gene>
    <name evidence="2" type="ORF">WT56_13165</name>
</gene>
<dbReference type="Gene3D" id="3.40.50.300">
    <property type="entry name" value="P-loop containing nucleotide triphosphate hydrolases"/>
    <property type="match status" value="1"/>
</dbReference>
<protein>
    <recommendedName>
        <fullName evidence="1">ATPase dynein-related AAA domain-containing protein</fullName>
    </recommendedName>
</protein>
<dbReference type="Proteomes" id="UP000062912">
    <property type="component" value="Unassembled WGS sequence"/>
</dbReference>
<name>A0A132EJF9_9BURK</name>
<dbReference type="EMBL" id="LPJR01000025">
    <property type="protein sequence ID" value="KWF30944.1"/>
    <property type="molecule type" value="Genomic_DNA"/>
</dbReference>